<proteinExistence type="inferred from homology"/>
<evidence type="ECO:0000256" key="2">
    <source>
        <dbReference type="ARBA" id="ARBA00022980"/>
    </source>
</evidence>
<keyword evidence="5" id="KW-1133">Transmembrane helix</keyword>
<comment type="similarity">
    <text evidence="1">Belongs to the eukaryotic ribosomal protein eL34 family.</text>
</comment>
<keyword evidence="5" id="KW-0472">Membrane</keyword>
<sequence>MHTLSTIELLNQRLITLVGALLFPLFPLFRLINSYFLRYRISEEYDEKELDFVDAISEPEEDEKMMVFTLKLPKYEELIPNMEENGENEDEKELFSTSKSLNKENDDEKEMVFTFKFPSYEEFISNMKENGENISQIEDNLAKKYDTSSSIQMNDSISISSNVNQSTKESKEIGSVDDEEDFFGVYLSYIEKKKELEDDHISEINVDIENHDLEVGLNEDDTQKNVQDEVTNGGFSSEGICYSEKDSLFTSSDSDSTSFEQVRSVMSFLIDSYSEGFLSDDDFGKEPEPCYENPMYVDGKNIDETLDLGEENWESEEFEDEEDNDSMEEHDELNSGFLTEKDCDQNSEKHKGNGNKDDHDISKDSSEDNKMESLWEHQDLIEQLKMELKKVRASGLPTIFEESESPKIMDDLKPWKIEEKFHHEDFLGELHKVYQSYYGRMRKFDILTYQKMYTIGFLHLKDPFQSTSSEKSSGPTFKSLISQNSWLLKNKSLDITSDPMMKFMKELESDFEVVYVGQMCLSWEFLHWQYLKALDLSESDPHGIRRYDEVADEFQQFQVLIQRFLEDERFQGPRMQYFIKSRCVLRTLLHVPVIREDGSRDKRRARNLGSSDNIITSDVLVEILEESIRIFWRFIQADKDCSSATHKGKKRRYIELHNPEDHELLMEVKSGLQKKNKKLKEVLRGRSCILRRFKKGWEEEEDADPALYFFSQVDMKLVSRALNMSKITTEQLDWCRNKLNGINFVGRKMHVENCFLLFPYYCIAKKKYRKRLKPGGNLIYQTTNKRPSAPKCPIPHLRPAEYTRSRLPRSQRTVNRPYGGVLSGGAVRERVIRAFLVEEQKIVKKVLKIQKKEKIAAKN</sequence>
<feature type="compositionally biased region" description="Basic and acidic residues" evidence="4">
    <location>
        <begin position="339"/>
        <end position="370"/>
    </location>
</feature>
<dbReference type="Proteomes" id="UP001454036">
    <property type="component" value="Unassembled WGS sequence"/>
</dbReference>
<dbReference type="PANTHER" id="PTHR46741">
    <property type="entry name" value="OS09G0413600 PROTEIN"/>
    <property type="match status" value="1"/>
</dbReference>
<dbReference type="EMBL" id="BAABME010005533">
    <property type="protein sequence ID" value="GAA0165906.1"/>
    <property type="molecule type" value="Genomic_DNA"/>
</dbReference>
<gene>
    <name evidence="6" type="ORF">LIER_21186</name>
</gene>
<dbReference type="Pfam" id="PF07891">
    <property type="entry name" value="DUF1666"/>
    <property type="match status" value="1"/>
</dbReference>
<name>A0AAV3QSD6_LITER</name>
<comment type="caution">
    <text evidence="6">The sequence shown here is derived from an EMBL/GenBank/DDBJ whole genome shotgun (WGS) entry which is preliminary data.</text>
</comment>
<dbReference type="AlphaFoldDB" id="A0AAV3QSD6"/>
<evidence type="ECO:0000256" key="5">
    <source>
        <dbReference type="SAM" id="Phobius"/>
    </source>
</evidence>
<evidence type="ECO:0008006" key="8">
    <source>
        <dbReference type="Google" id="ProtNLM"/>
    </source>
</evidence>
<keyword evidence="5" id="KW-0812">Transmembrane</keyword>
<evidence type="ECO:0000256" key="1">
    <source>
        <dbReference type="ARBA" id="ARBA00009875"/>
    </source>
</evidence>
<dbReference type="GO" id="GO:0006412">
    <property type="term" value="P:translation"/>
    <property type="evidence" value="ECO:0007669"/>
    <property type="project" value="InterPro"/>
</dbReference>
<evidence type="ECO:0000313" key="6">
    <source>
        <dbReference type="EMBL" id="GAA0165906.1"/>
    </source>
</evidence>
<evidence type="ECO:0000313" key="7">
    <source>
        <dbReference type="Proteomes" id="UP001454036"/>
    </source>
</evidence>
<dbReference type="PANTHER" id="PTHR46741:SF2">
    <property type="entry name" value="RIBOSOMAL PROTEIN L34AE"/>
    <property type="match status" value="1"/>
</dbReference>
<dbReference type="GO" id="GO:0005840">
    <property type="term" value="C:ribosome"/>
    <property type="evidence" value="ECO:0007669"/>
    <property type="project" value="UniProtKB-KW"/>
</dbReference>
<dbReference type="Gene3D" id="6.20.340.10">
    <property type="match status" value="1"/>
</dbReference>
<dbReference type="InterPro" id="IPR012870">
    <property type="entry name" value="DUF1666"/>
</dbReference>
<organism evidence="6 7">
    <name type="scientific">Lithospermum erythrorhizon</name>
    <name type="common">Purple gromwell</name>
    <name type="synonym">Lithospermum officinale var. erythrorhizon</name>
    <dbReference type="NCBI Taxonomy" id="34254"/>
    <lineage>
        <taxon>Eukaryota</taxon>
        <taxon>Viridiplantae</taxon>
        <taxon>Streptophyta</taxon>
        <taxon>Embryophyta</taxon>
        <taxon>Tracheophyta</taxon>
        <taxon>Spermatophyta</taxon>
        <taxon>Magnoliopsida</taxon>
        <taxon>eudicotyledons</taxon>
        <taxon>Gunneridae</taxon>
        <taxon>Pentapetalae</taxon>
        <taxon>asterids</taxon>
        <taxon>lamiids</taxon>
        <taxon>Boraginales</taxon>
        <taxon>Boraginaceae</taxon>
        <taxon>Boraginoideae</taxon>
        <taxon>Lithospermeae</taxon>
        <taxon>Lithospermum</taxon>
    </lineage>
</organism>
<feature type="region of interest" description="Disordered" evidence="4">
    <location>
        <begin position="313"/>
        <end position="370"/>
    </location>
</feature>
<feature type="transmembrane region" description="Helical" evidence="5">
    <location>
        <begin position="14"/>
        <end position="32"/>
    </location>
</feature>
<accession>A0AAV3QSD6</accession>
<evidence type="ECO:0000256" key="3">
    <source>
        <dbReference type="ARBA" id="ARBA00023274"/>
    </source>
</evidence>
<keyword evidence="7" id="KW-1185">Reference proteome</keyword>
<protein>
    <recommendedName>
        <fullName evidence="8">60S ribosomal protein L34</fullName>
    </recommendedName>
</protein>
<reference evidence="6 7" key="1">
    <citation type="submission" date="2024-01" db="EMBL/GenBank/DDBJ databases">
        <title>The complete chloroplast genome sequence of Lithospermum erythrorhizon: insights into the phylogenetic relationship among Boraginaceae species and the maternal lineages of purple gromwells.</title>
        <authorList>
            <person name="Okada T."/>
            <person name="Watanabe K."/>
        </authorList>
    </citation>
    <scope>NUCLEOTIDE SEQUENCE [LARGE SCALE GENOMIC DNA]</scope>
</reference>
<keyword evidence="2" id="KW-0689">Ribosomal protein</keyword>
<feature type="compositionally biased region" description="Acidic residues" evidence="4">
    <location>
        <begin position="313"/>
        <end position="331"/>
    </location>
</feature>
<dbReference type="Pfam" id="PF01199">
    <property type="entry name" value="Ribosomal_L34e"/>
    <property type="match status" value="1"/>
</dbReference>
<evidence type="ECO:0000256" key="4">
    <source>
        <dbReference type="SAM" id="MobiDB-lite"/>
    </source>
</evidence>
<keyword evidence="3" id="KW-0687">Ribonucleoprotein</keyword>
<dbReference type="GO" id="GO:0003735">
    <property type="term" value="F:structural constituent of ribosome"/>
    <property type="evidence" value="ECO:0007669"/>
    <property type="project" value="InterPro"/>
</dbReference>
<dbReference type="GO" id="GO:1990904">
    <property type="term" value="C:ribonucleoprotein complex"/>
    <property type="evidence" value="ECO:0007669"/>
    <property type="project" value="UniProtKB-KW"/>
</dbReference>
<dbReference type="InterPro" id="IPR038562">
    <property type="entry name" value="Ribosomal_eL34_C_sf"/>
</dbReference>
<dbReference type="InterPro" id="IPR008195">
    <property type="entry name" value="Ribosomal_eL34"/>
</dbReference>